<proteinExistence type="predicted"/>
<evidence type="ECO:0000313" key="3">
    <source>
        <dbReference type="Proteomes" id="UP000011783"/>
    </source>
</evidence>
<keyword evidence="1" id="KW-0472">Membrane</keyword>
<feature type="transmembrane region" description="Helical" evidence="1">
    <location>
        <begin position="5"/>
        <end position="27"/>
    </location>
</feature>
<dbReference type="AlphaFoldDB" id="M3HQ90"/>
<name>M3HQ90_LEPBO</name>
<keyword evidence="1" id="KW-0812">Transmembrane</keyword>
<accession>M3HQ90</accession>
<dbReference type="Proteomes" id="UP000011783">
    <property type="component" value="Unassembled WGS sequence"/>
</dbReference>
<evidence type="ECO:0000313" key="2">
    <source>
        <dbReference type="EMBL" id="EMF99829.1"/>
    </source>
</evidence>
<dbReference type="BioCyc" id="LBOR1193007:G11KN-2342-MONOMER"/>
<organism evidence="2 3">
    <name type="scientific">Leptospira borgpetersenii str. 200701203</name>
    <dbReference type="NCBI Taxonomy" id="1193007"/>
    <lineage>
        <taxon>Bacteria</taxon>
        <taxon>Pseudomonadati</taxon>
        <taxon>Spirochaetota</taxon>
        <taxon>Spirochaetia</taxon>
        <taxon>Leptospirales</taxon>
        <taxon>Leptospiraceae</taxon>
        <taxon>Leptospira</taxon>
    </lineage>
</organism>
<sequence>MNLQILFIGVFAIIALIVSSFCGFFIGNNFGHIILVTIPSMIAFAVFGFGVHAFLEKKSPSFWIFFPILGKGSLLPLPIRKASEGGMIIQVMQVILNFHRVMSRLPIRKYLRQRLRNLRKTVISAIILWSKT</sequence>
<comment type="caution">
    <text evidence="2">The sequence shown here is derived from an EMBL/GenBank/DDBJ whole genome shotgun (WGS) entry which is preliminary data.</text>
</comment>
<dbReference type="EMBL" id="AKWO02000059">
    <property type="protein sequence ID" value="EMF99829.1"/>
    <property type="molecule type" value="Genomic_DNA"/>
</dbReference>
<gene>
    <name evidence="2" type="ORF">LEP1GSC123_3563</name>
</gene>
<keyword evidence="1" id="KW-1133">Transmembrane helix</keyword>
<evidence type="ECO:0000256" key="1">
    <source>
        <dbReference type="SAM" id="Phobius"/>
    </source>
</evidence>
<feature type="transmembrane region" description="Helical" evidence="1">
    <location>
        <begin position="33"/>
        <end position="55"/>
    </location>
</feature>
<protein>
    <submittedName>
        <fullName evidence="2">Uncharacterized protein</fullName>
    </submittedName>
</protein>
<reference evidence="2 3" key="1">
    <citation type="submission" date="2013-01" db="EMBL/GenBank/DDBJ databases">
        <authorList>
            <person name="Harkins D.M."/>
            <person name="Durkin A.S."/>
            <person name="Brinkac L.M."/>
            <person name="Haft D.H."/>
            <person name="Selengut J.D."/>
            <person name="Sanka R."/>
            <person name="DePew J."/>
            <person name="Purushe J."/>
            <person name="Picardeau M."/>
            <person name="Werts C."/>
            <person name="Goarant C."/>
            <person name="Vinetz J.M."/>
            <person name="Sutton G.G."/>
            <person name="Nierman W.C."/>
            <person name="Fouts D.E."/>
        </authorList>
    </citation>
    <scope>NUCLEOTIDE SEQUENCE [LARGE SCALE GENOMIC DNA]</scope>
    <source>
        <strain evidence="2 3">200701203</strain>
    </source>
</reference>